<name>A0A7T3KBH8_HELAM</name>
<dbReference type="EMBL" id="MT479040">
    <property type="protein sequence ID" value="QPX50371.1"/>
    <property type="molecule type" value="mRNA"/>
</dbReference>
<evidence type="ECO:0000256" key="2">
    <source>
        <dbReference type="ARBA" id="ARBA00022606"/>
    </source>
</evidence>
<evidence type="ECO:0000256" key="1">
    <source>
        <dbReference type="ARBA" id="ARBA00004141"/>
    </source>
</evidence>
<keyword evidence="4 9" id="KW-0552">Olfaction</keyword>
<evidence type="ECO:0000256" key="3">
    <source>
        <dbReference type="ARBA" id="ARBA00022692"/>
    </source>
</evidence>
<evidence type="ECO:0000256" key="8">
    <source>
        <dbReference type="ARBA" id="ARBA00023224"/>
    </source>
</evidence>
<evidence type="ECO:0000256" key="7">
    <source>
        <dbReference type="ARBA" id="ARBA00023170"/>
    </source>
</evidence>
<organism evidence="10">
    <name type="scientific">Helicoverpa armigera</name>
    <name type="common">Cotton bollworm</name>
    <name type="synonym">Heliothis armigera</name>
    <dbReference type="NCBI Taxonomy" id="29058"/>
    <lineage>
        <taxon>Eukaryota</taxon>
        <taxon>Metazoa</taxon>
        <taxon>Ecdysozoa</taxon>
        <taxon>Arthropoda</taxon>
        <taxon>Hexapoda</taxon>
        <taxon>Insecta</taxon>
        <taxon>Pterygota</taxon>
        <taxon>Neoptera</taxon>
        <taxon>Endopterygota</taxon>
        <taxon>Lepidoptera</taxon>
        <taxon>Glossata</taxon>
        <taxon>Ditrysia</taxon>
        <taxon>Noctuoidea</taxon>
        <taxon>Noctuidae</taxon>
        <taxon>Heliothinae</taxon>
        <taxon>Helicoverpa</taxon>
    </lineage>
</organism>
<dbReference type="InterPro" id="IPR004117">
    <property type="entry name" value="7tm6_olfct_rcpt"/>
</dbReference>
<dbReference type="AlphaFoldDB" id="A0A7T3KBH8"/>
<proteinExistence type="evidence at transcript level"/>
<keyword evidence="8 9" id="KW-0807">Transducer</keyword>
<reference evidence="10" key="1">
    <citation type="journal article" date="2021" name="Mol. Biol.">
        <title>Odorant Receptors for Detecting Flowering Plant Cues Are Functionally Conserved across Moths and Butterflies.</title>
        <authorList>
            <person name="Guo M."/>
            <person name="Du L."/>
            <person name="Chen Q."/>
            <person name="Feng Y."/>
            <person name="Zhang J."/>
            <person name="Zhang X."/>
            <person name="Tian K."/>
            <person name="Cao S."/>
            <person name="Huang T."/>
            <person name="Jacquin-Joly E."/>
            <person name="Wang G."/>
            <person name="Liu Y."/>
        </authorList>
    </citation>
    <scope>NUCLEOTIDE SEQUENCE</scope>
    <source>
        <tissue evidence="10">Antenna</tissue>
    </source>
</reference>
<dbReference type="GO" id="GO:0005549">
    <property type="term" value="F:odorant binding"/>
    <property type="evidence" value="ECO:0007669"/>
    <property type="project" value="InterPro"/>
</dbReference>
<keyword evidence="3 9" id="KW-0812">Transmembrane</keyword>
<feature type="transmembrane region" description="Helical" evidence="9">
    <location>
        <begin position="294"/>
        <end position="312"/>
    </location>
</feature>
<keyword evidence="6 9" id="KW-0472">Membrane</keyword>
<gene>
    <name evidence="10" type="primary">OR66</name>
</gene>
<accession>A0A7T3KBH8</accession>
<evidence type="ECO:0000256" key="5">
    <source>
        <dbReference type="ARBA" id="ARBA00022989"/>
    </source>
</evidence>
<keyword evidence="2 9" id="KW-0716">Sensory transduction</keyword>
<dbReference type="GO" id="GO:0007165">
    <property type="term" value="P:signal transduction"/>
    <property type="evidence" value="ECO:0007669"/>
    <property type="project" value="UniProtKB-KW"/>
</dbReference>
<comment type="subcellular location">
    <subcellularLocation>
        <location evidence="9">Cell membrane</location>
        <topology evidence="9">Multi-pass membrane protein</topology>
    </subcellularLocation>
    <subcellularLocation>
        <location evidence="1">Membrane</location>
        <topology evidence="1">Multi-pass membrane protein</topology>
    </subcellularLocation>
</comment>
<evidence type="ECO:0000256" key="6">
    <source>
        <dbReference type="ARBA" id="ARBA00023136"/>
    </source>
</evidence>
<dbReference type="GO" id="GO:0005886">
    <property type="term" value="C:plasma membrane"/>
    <property type="evidence" value="ECO:0007669"/>
    <property type="project" value="UniProtKB-SubCell"/>
</dbReference>
<dbReference type="Pfam" id="PF02949">
    <property type="entry name" value="7tm_6"/>
    <property type="match status" value="1"/>
</dbReference>
<dbReference type="GO" id="GO:0004984">
    <property type="term" value="F:olfactory receptor activity"/>
    <property type="evidence" value="ECO:0007669"/>
    <property type="project" value="InterPro"/>
</dbReference>
<dbReference type="PANTHER" id="PTHR21137:SF44">
    <property type="entry name" value="ODORANT RECEPTOR 13A-RELATED"/>
    <property type="match status" value="1"/>
</dbReference>
<dbReference type="PANTHER" id="PTHR21137">
    <property type="entry name" value="ODORANT RECEPTOR"/>
    <property type="match status" value="1"/>
</dbReference>
<feature type="transmembrane region" description="Helical" evidence="9">
    <location>
        <begin position="269"/>
        <end position="288"/>
    </location>
</feature>
<keyword evidence="5 9" id="KW-1133">Transmembrane helix</keyword>
<comment type="caution">
    <text evidence="9">Lacks conserved residue(s) required for the propagation of feature annotation.</text>
</comment>
<comment type="similarity">
    <text evidence="9">Belongs to the insect chemoreceptor superfamily. Heteromeric odorant receptor channel (TC 1.A.69) family.</text>
</comment>
<feature type="transmembrane region" description="Helical" evidence="9">
    <location>
        <begin position="41"/>
        <end position="62"/>
    </location>
</feature>
<dbReference type="OrthoDB" id="6765072at2759"/>
<sequence length="396" mass="45712">MEEFHNLPEEYRENIEHSLNLLTNGNILIFHKPNSFFEKRFRPYVVICSVVTYLASLTMYLGKVFRGELQLTELSYVVSVYMVSVQAILKAAIAYLNKEEIGSIILELGRLWRTQDLTEEQINKKNAQLKRLKFCYAVVYWINMIGSWQYILAPLLETVFRKFILHEECGLLLPFSCSFPFDPSGSWGRYIGVYIFETYSMFRIVYFYLGVEFLMISLCSNLATEFTLLQEDLQNVKPERNNIALKAIIANHQKLINLSQQLDNVFDKVIFVNLTSAAVPLCFFGFSAKVAHGVLQMVNNFAAVISLILPLFNMCYFGEQIREASAGISDSVYHNLWYRGDVRFQKILCFVQRRSQKPCCMTSYKFSPIALTTFTTVLSTTWSYFSLASSLYEGEN</sequence>
<evidence type="ECO:0000313" key="10">
    <source>
        <dbReference type="EMBL" id="QPX50371.1"/>
    </source>
</evidence>
<evidence type="ECO:0000256" key="9">
    <source>
        <dbReference type="RuleBase" id="RU351113"/>
    </source>
</evidence>
<evidence type="ECO:0000256" key="4">
    <source>
        <dbReference type="ARBA" id="ARBA00022725"/>
    </source>
</evidence>
<protein>
    <recommendedName>
        <fullName evidence="9">Odorant receptor</fullName>
    </recommendedName>
</protein>
<feature type="transmembrane region" description="Helical" evidence="9">
    <location>
        <begin position="134"/>
        <end position="153"/>
    </location>
</feature>
<keyword evidence="7 9" id="KW-0675">Receptor</keyword>